<dbReference type="InterPro" id="IPR005484">
    <property type="entry name" value="Ribosomal_uL18_bac/plant/anim"/>
</dbReference>
<dbReference type="FunFam" id="3.30.420.100:FF:000001">
    <property type="entry name" value="50S ribosomal protein L18"/>
    <property type="match status" value="1"/>
</dbReference>
<dbReference type="PANTHER" id="PTHR12899:SF3">
    <property type="entry name" value="LARGE RIBOSOMAL SUBUNIT PROTEIN UL18M"/>
    <property type="match status" value="1"/>
</dbReference>
<dbReference type="CDD" id="cd00432">
    <property type="entry name" value="Ribosomal_L18_L5e"/>
    <property type="match status" value="1"/>
</dbReference>
<dbReference type="HAMAP" id="MF_01337_B">
    <property type="entry name" value="Ribosomal_uL18_B"/>
    <property type="match status" value="1"/>
</dbReference>
<dbReference type="PANTHER" id="PTHR12899">
    <property type="entry name" value="39S RIBOSOMAL PROTEIN L18, MITOCHONDRIAL"/>
    <property type="match status" value="1"/>
</dbReference>
<evidence type="ECO:0000256" key="1">
    <source>
        <dbReference type="ARBA" id="ARBA00007116"/>
    </source>
</evidence>
<dbReference type="Proteomes" id="UP000176349">
    <property type="component" value="Unassembled WGS sequence"/>
</dbReference>
<keyword evidence="3 7" id="KW-0694">RNA-binding</keyword>
<dbReference type="SUPFAM" id="SSF53137">
    <property type="entry name" value="Translational machinery components"/>
    <property type="match status" value="1"/>
</dbReference>
<dbReference type="NCBIfam" id="TIGR00060">
    <property type="entry name" value="L18_bact"/>
    <property type="match status" value="1"/>
</dbReference>
<evidence type="ECO:0000256" key="6">
    <source>
        <dbReference type="ARBA" id="ARBA00035197"/>
    </source>
</evidence>
<evidence type="ECO:0000313" key="8">
    <source>
        <dbReference type="EMBL" id="OGY97287.1"/>
    </source>
</evidence>
<dbReference type="GO" id="GO:0006412">
    <property type="term" value="P:translation"/>
    <property type="evidence" value="ECO:0007669"/>
    <property type="project" value="UniProtKB-UniRule"/>
</dbReference>
<evidence type="ECO:0000256" key="2">
    <source>
        <dbReference type="ARBA" id="ARBA00022730"/>
    </source>
</evidence>
<dbReference type="EMBL" id="MHKV01000016">
    <property type="protein sequence ID" value="OGY97287.1"/>
    <property type="molecule type" value="Genomic_DNA"/>
</dbReference>
<dbReference type="GO" id="GO:0008097">
    <property type="term" value="F:5S rRNA binding"/>
    <property type="evidence" value="ECO:0007669"/>
    <property type="project" value="TreeGrafter"/>
</dbReference>
<sequence length="120" mass="13037">MNNRTKKNQIRTRRAMRTRARIFGTAAAPRLSVFRSNRLSYVQLIDDDKGHTLAAVSANDLSAADRKKPKVAQAYAMGELLAEKAHAAGIAKAVFDRGAYRYHGRVAAVAEGARKGGLAL</sequence>
<dbReference type="GO" id="GO:0022625">
    <property type="term" value="C:cytosolic large ribosomal subunit"/>
    <property type="evidence" value="ECO:0007669"/>
    <property type="project" value="TreeGrafter"/>
</dbReference>
<reference evidence="8 9" key="1">
    <citation type="journal article" date="2016" name="Nat. Commun.">
        <title>Thousands of microbial genomes shed light on interconnected biogeochemical processes in an aquifer system.</title>
        <authorList>
            <person name="Anantharaman K."/>
            <person name="Brown C.T."/>
            <person name="Hug L.A."/>
            <person name="Sharon I."/>
            <person name="Castelle C.J."/>
            <person name="Probst A.J."/>
            <person name="Thomas B.C."/>
            <person name="Singh A."/>
            <person name="Wilkins M.J."/>
            <person name="Karaoz U."/>
            <person name="Brodie E.L."/>
            <person name="Williams K.H."/>
            <person name="Hubbard S.S."/>
            <person name="Banfield J.F."/>
        </authorList>
    </citation>
    <scope>NUCLEOTIDE SEQUENCE [LARGE SCALE GENOMIC DNA]</scope>
</reference>
<dbReference type="GO" id="GO:0003735">
    <property type="term" value="F:structural constituent of ribosome"/>
    <property type="evidence" value="ECO:0007669"/>
    <property type="project" value="InterPro"/>
</dbReference>
<evidence type="ECO:0000313" key="9">
    <source>
        <dbReference type="Proteomes" id="UP000176349"/>
    </source>
</evidence>
<proteinExistence type="inferred from homology"/>
<evidence type="ECO:0000256" key="3">
    <source>
        <dbReference type="ARBA" id="ARBA00022884"/>
    </source>
</evidence>
<dbReference type="InterPro" id="IPR057268">
    <property type="entry name" value="Ribosomal_L18"/>
</dbReference>
<comment type="subunit">
    <text evidence="7">Part of the 50S ribosomal subunit; part of the 5S rRNA/L5/L18/L25 subcomplex. Contacts the 5S and 23S rRNAs.</text>
</comment>
<evidence type="ECO:0000256" key="7">
    <source>
        <dbReference type="HAMAP-Rule" id="MF_01337"/>
    </source>
</evidence>
<evidence type="ECO:0000256" key="5">
    <source>
        <dbReference type="ARBA" id="ARBA00023274"/>
    </source>
</evidence>
<evidence type="ECO:0000256" key="4">
    <source>
        <dbReference type="ARBA" id="ARBA00022980"/>
    </source>
</evidence>
<keyword evidence="4 7" id="KW-0689">Ribosomal protein</keyword>
<gene>
    <name evidence="7" type="primary">rplR</name>
    <name evidence="8" type="ORF">A2128_03190</name>
</gene>
<comment type="function">
    <text evidence="7">This is one of the proteins that bind and probably mediate the attachment of the 5S RNA into the large ribosomal subunit, where it forms part of the central protuberance.</text>
</comment>
<comment type="caution">
    <text evidence="8">The sequence shown here is derived from an EMBL/GenBank/DDBJ whole genome shotgun (WGS) entry which is preliminary data.</text>
</comment>
<name>A0A1G2C9X3_9BACT</name>
<dbReference type="Pfam" id="PF00861">
    <property type="entry name" value="Ribosomal_L18p"/>
    <property type="match status" value="1"/>
</dbReference>
<accession>A0A1G2C9X3</accession>
<dbReference type="AlphaFoldDB" id="A0A1G2C9X3"/>
<comment type="similarity">
    <text evidence="1 7">Belongs to the universal ribosomal protein uL18 family.</text>
</comment>
<protein>
    <recommendedName>
        <fullName evidence="6 7">Large ribosomal subunit protein uL18</fullName>
    </recommendedName>
</protein>
<dbReference type="Gene3D" id="3.30.420.100">
    <property type="match status" value="1"/>
</dbReference>
<dbReference type="InterPro" id="IPR004389">
    <property type="entry name" value="Ribosomal_uL18_bac-type"/>
</dbReference>
<keyword evidence="5 7" id="KW-0687">Ribonucleoprotein</keyword>
<keyword evidence="2 7" id="KW-0699">rRNA-binding</keyword>
<organism evidence="8 9">
    <name type="scientific">Candidatus Liptonbacteria bacterium GWC1_60_9</name>
    <dbReference type="NCBI Taxonomy" id="1798645"/>
    <lineage>
        <taxon>Bacteria</taxon>
        <taxon>Candidatus Liptoniibacteriota</taxon>
    </lineage>
</organism>